<protein>
    <submittedName>
        <fullName evidence="6">IclR family transcriptional regulator</fullName>
    </submittedName>
</protein>
<dbReference type="Gene3D" id="3.30.450.40">
    <property type="match status" value="1"/>
</dbReference>
<dbReference type="SMART" id="SM00346">
    <property type="entry name" value="HTH_ICLR"/>
    <property type="match status" value="1"/>
</dbReference>
<dbReference type="PANTHER" id="PTHR30136">
    <property type="entry name" value="HELIX-TURN-HELIX TRANSCRIPTIONAL REGULATOR, ICLR FAMILY"/>
    <property type="match status" value="1"/>
</dbReference>
<evidence type="ECO:0000259" key="4">
    <source>
        <dbReference type="PROSITE" id="PS51077"/>
    </source>
</evidence>
<evidence type="ECO:0000256" key="2">
    <source>
        <dbReference type="ARBA" id="ARBA00023125"/>
    </source>
</evidence>
<dbReference type="PROSITE" id="PS51077">
    <property type="entry name" value="HTH_ICLR"/>
    <property type="match status" value="1"/>
</dbReference>
<dbReference type="RefSeq" id="WP_378212626.1">
    <property type="nucleotide sequence ID" value="NZ_JBHLZP010000731.1"/>
</dbReference>
<name>A0ABV5YWT2_9ACTN</name>
<dbReference type="PANTHER" id="PTHR30136:SF24">
    <property type="entry name" value="HTH-TYPE TRANSCRIPTIONAL REPRESSOR ALLR"/>
    <property type="match status" value="1"/>
</dbReference>
<evidence type="ECO:0000313" key="7">
    <source>
        <dbReference type="Proteomes" id="UP001589627"/>
    </source>
</evidence>
<dbReference type="EMBL" id="JBHLZP010000731">
    <property type="protein sequence ID" value="MFB9839496.1"/>
    <property type="molecule type" value="Genomic_DNA"/>
</dbReference>
<dbReference type="Gene3D" id="1.10.10.10">
    <property type="entry name" value="Winged helix-like DNA-binding domain superfamily/Winged helix DNA-binding domain"/>
    <property type="match status" value="1"/>
</dbReference>
<proteinExistence type="predicted"/>
<evidence type="ECO:0000256" key="1">
    <source>
        <dbReference type="ARBA" id="ARBA00023015"/>
    </source>
</evidence>
<feature type="domain" description="IclR-ED" evidence="5">
    <location>
        <begin position="77"/>
        <end position="260"/>
    </location>
</feature>
<dbReference type="SUPFAM" id="SSF46785">
    <property type="entry name" value="Winged helix' DNA-binding domain"/>
    <property type="match status" value="1"/>
</dbReference>
<keyword evidence="3" id="KW-0804">Transcription</keyword>
<dbReference type="PROSITE" id="PS51078">
    <property type="entry name" value="ICLR_ED"/>
    <property type="match status" value="1"/>
</dbReference>
<dbReference type="InterPro" id="IPR036388">
    <property type="entry name" value="WH-like_DNA-bd_sf"/>
</dbReference>
<dbReference type="InterPro" id="IPR014757">
    <property type="entry name" value="Tscrpt_reg_IclR_C"/>
</dbReference>
<dbReference type="SUPFAM" id="SSF55781">
    <property type="entry name" value="GAF domain-like"/>
    <property type="match status" value="1"/>
</dbReference>
<feature type="domain" description="HTH iclR-type" evidence="4">
    <location>
        <begin position="12"/>
        <end position="76"/>
    </location>
</feature>
<keyword evidence="2" id="KW-0238">DNA-binding</keyword>
<dbReference type="InterPro" id="IPR036390">
    <property type="entry name" value="WH_DNA-bd_sf"/>
</dbReference>
<evidence type="ECO:0000259" key="5">
    <source>
        <dbReference type="PROSITE" id="PS51078"/>
    </source>
</evidence>
<dbReference type="Pfam" id="PF01614">
    <property type="entry name" value="IclR_C"/>
    <property type="match status" value="1"/>
</dbReference>
<comment type="caution">
    <text evidence="6">The sequence shown here is derived from an EMBL/GenBank/DDBJ whole genome shotgun (WGS) entry which is preliminary data.</text>
</comment>
<dbReference type="InterPro" id="IPR050707">
    <property type="entry name" value="HTH_MetabolicPath_Reg"/>
</dbReference>
<dbReference type="InterPro" id="IPR029016">
    <property type="entry name" value="GAF-like_dom_sf"/>
</dbReference>
<dbReference type="Proteomes" id="UP001589627">
    <property type="component" value="Unassembled WGS sequence"/>
</dbReference>
<sequence>MVANELDKRYEVRSVSRAVEILECLTEPGDGLTVTEIARRVGGAKSAAFSTLQTLAAHGFVASQGEGALRRYRLGLALARLGEHAITQVSLRDVAMPVLQELTAETGLSSRVAVPEDGFAVIVGRADPPGAVRFDLHMGHREPPHCTGLGKAMLASLGEERAREIIEANGLPARTPRTIVDPAALLADLAEVRRRGYSVDDEEDAEGIFCVGAVINDHRGECAGAISVTGLKLDLPVWRIHQIGETVRGHATRITRLLGGRR</sequence>
<gene>
    <name evidence="6" type="ORF">ACFFNX_45870</name>
</gene>
<organism evidence="6 7">
    <name type="scientific">Actinoallomurus acaciae</name>
    <dbReference type="NCBI Taxonomy" id="502577"/>
    <lineage>
        <taxon>Bacteria</taxon>
        <taxon>Bacillati</taxon>
        <taxon>Actinomycetota</taxon>
        <taxon>Actinomycetes</taxon>
        <taxon>Streptosporangiales</taxon>
        <taxon>Thermomonosporaceae</taxon>
        <taxon>Actinoallomurus</taxon>
    </lineage>
</organism>
<reference evidence="6 7" key="1">
    <citation type="submission" date="2024-09" db="EMBL/GenBank/DDBJ databases">
        <authorList>
            <person name="Sun Q."/>
            <person name="Mori K."/>
        </authorList>
    </citation>
    <scope>NUCLEOTIDE SEQUENCE [LARGE SCALE GENOMIC DNA]</scope>
    <source>
        <strain evidence="6 7">TBRC 0563</strain>
    </source>
</reference>
<evidence type="ECO:0000313" key="6">
    <source>
        <dbReference type="EMBL" id="MFB9839496.1"/>
    </source>
</evidence>
<accession>A0ABV5YWT2</accession>
<evidence type="ECO:0000256" key="3">
    <source>
        <dbReference type="ARBA" id="ARBA00023163"/>
    </source>
</evidence>
<dbReference type="InterPro" id="IPR005471">
    <property type="entry name" value="Tscrpt_reg_IclR_N"/>
</dbReference>
<dbReference type="Pfam" id="PF09339">
    <property type="entry name" value="HTH_IclR"/>
    <property type="match status" value="1"/>
</dbReference>
<keyword evidence="7" id="KW-1185">Reference proteome</keyword>
<keyword evidence="1" id="KW-0805">Transcription regulation</keyword>